<evidence type="ECO:0000256" key="2">
    <source>
        <dbReference type="SAM" id="MobiDB-lite"/>
    </source>
</evidence>
<feature type="compositionally biased region" description="Basic and acidic residues" evidence="2">
    <location>
        <begin position="173"/>
        <end position="192"/>
    </location>
</feature>
<evidence type="ECO:0000313" key="4">
    <source>
        <dbReference type="EMBL" id="KGR89305.1"/>
    </source>
</evidence>
<dbReference type="Proteomes" id="UP000030437">
    <property type="component" value="Unassembled WGS sequence"/>
</dbReference>
<comment type="caution">
    <text evidence="4">The sequence shown here is derived from an EMBL/GenBank/DDBJ whole genome shotgun (WGS) entry which is preliminary data.</text>
</comment>
<reference evidence="4 5" key="1">
    <citation type="submission" date="2014-02" db="EMBL/GenBank/DDBJ databases">
        <title>Draft genome sequence of Lysinibacillus odysseyi NBRC 100172.</title>
        <authorList>
            <person name="Zhang F."/>
            <person name="Wang G."/>
            <person name="Zhang L."/>
        </authorList>
    </citation>
    <scope>NUCLEOTIDE SEQUENCE [LARGE SCALE GENOMIC DNA]</scope>
    <source>
        <strain evidence="4 5">NBRC 100172</strain>
    </source>
</reference>
<evidence type="ECO:0000256" key="1">
    <source>
        <dbReference type="ARBA" id="ARBA00022729"/>
    </source>
</evidence>
<sequence length="205" mass="22913">MRRLLIVLGFAVLLTGCNNDEKTSTLSYDEIKKIMVDALQTEDGKKAVRDLLTDQSFRDLVVLQHDDVETAMKTTLLSKDAEDFWKKTFEDPKFKETLAKSMRDQQEDIMKGLMADADYQEKLTKFFDQPDMQKQFESILKGSALRKQMEEVAMETIENPLLQTKWEELIRKSGKATDAKEEEGGGKSEEGKSGGGSSGGGGGGQ</sequence>
<protein>
    <submittedName>
        <fullName evidence="4">Spore gernimation protein</fullName>
    </submittedName>
</protein>
<proteinExistence type="predicted"/>
<dbReference type="Pfam" id="PF17898">
    <property type="entry name" value="GerD"/>
    <property type="match status" value="1"/>
</dbReference>
<feature type="region of interest" description="Disordered" evidence="2">
    <location>
        <begin position="173"/>
        <end position="205"/>
    </location>
</feature>
<gene>
    <name evidence="4" type="ORF">CD32_00475</name>
</gene>
<dbReference type="eggNOG" id="ENOG50304MB">
    <property type="taxonomic scope" value="Bacteria"/>
</dbReference>
<dbReference type="AlphaFoldDB" id="A0A0A3J0V1"/>
<dbReference type="Pfam" id="PF08139">
    <property type="entry name" value="LPAM_1"/>
    <property type="match status" value="1"/>
</dbReference>
<name>A0A0A3J0V1_9BACI</name>
<dbReference type="InterPro" id="IPR041262">
    <property type="entry name" value="GerD_central"/>
</dbReference>
<dbReference type="NCBIfam" id="NF040801">
    <property type="entry name" value="spore_GerD"/>
    <property type="match status" value="1"/>
</dbReference>
<feature type="domain" description="Spore germination GerD central core" evidence="3">
    <location>
        <begin position="61"/>
        <end position="173"/>
    </location>
</feature>
<organism evidence="4 5">
    <name type="scientific">Lysinibacillus odysseyi 34hs-1 = NBRC 100172</name>
    <dbReference type="NCBI Taxonomy" id="1220589"/>
    <lineage>
        <taxon>Bacteria</taxon>
        <taxon>Bacillati</taxon>
        <taxon>Bacillota</taxon>
        <taxon>Bacilli</taxon>
        <taxon>Bacillales</taxon>
        <taxon>Bacillaceae</taxon>
        <taxon>Lysinibacillus</taxon>
    </lineage>
</organism>
<feature type="compositionally biased region" description="Gly residues" evidence="2">
    <location>
        <begin position="193"/>
        <end position="205"/>
    </location>
</feature>
<evidence type="ECO:0000259" key="3">
    <source>
        <dbReference type="Pfam" id="PF17898"/>
    </source>
</evidence>
<dbReference type="RefSeq" id="WP_036150162.1">
    <property type="nucleotide sequence ID" value="NZ_AVCX01000010.1"/>
</dbReference>
<keyword evidence="5" id="KW-1185">Reference proteome</keyword>
<dbReference type="PROSITE" id="PS51257">
    <property type="entry name" value="PROKAR_LIPOPROTEIN"/>
    <property type="match status" value="1"/>
</dbReference>
<evidence type="ECO:0000313" key="5">
    <source>
        <dbReference type="Proteomes" id="UP000030437"/>
    </source>
</evidence>
<dbReference type="STRING" id="1220589.CD32_00475"/>
<accession>A0A0A3J0V1</accession>
<dbReference type="EMBL" id="JPVP01000028">
    <property type="protein sequence ID" value="KGR89305.1"/>
    <property type="molecule type" value="Genomic_DNA"/>
</dbReference>
<dbReference type="InterPro" id="IPR012640">
    <property type="entry name" value="Membr_lipoprot_lipid_attach_CS"/>
</dbReference>
<keyword evidence="1" id="KW-0732">Signal</keyword>
<dbReference type="OrthoDB" id="2375836at2"/>